<name>A0A4S2LT77_OPIFE</name>
<dbReference type="EMBL" id="SJOL01006431">
    <property type="protein sequence ID" value="TGZ67010.1"/>
    <property type="molecule type" value="Genomic_DNA"/>
</dbReference>
<accession>A0A4S2LT77</accession>
<dbReference type="STRING" id="147828.A0A4S2LT77"/>
<gene>
    <name evidence="1" type="ORF">CRM22_005020</name>
</gene>
<comment type="caution">
    <text evidence="1">The sequence shown here is derived from an EMBL/GenBank/DDBJ whole genome shotgun (WGS) entry which is preliminary data.</text>
</comment>
<organism evidence="1 2">
    <name type="scientific">Opisthorchis felineus</name>
    <dbReference type="NCBI Taxonomy" id="147828"/>
    <lineage>
        <taxon>Eukaryota</taxon>
        <taxon>Metazoa</taxon>
        <taxon>Spiralia</taxon>
        <taxon>Lophotrochozoa</taxon>
        <taxon>Platyhelminthes</taxon>
        <taxon>Trematoda</taxon>
        <taxon>Digenea</taxon>
        <taxon>Opisthorchiida</taxon>
        <taxon>Opisthorchiata</taxon>
        <taxon>Opisthorchiidae</taxon>
        <taxon>Opisthorchis</taxon>
    </lineage>
</organism>
<sequence>MAERLVDTFKRALLKAEGEGTTANILQQFLLMYRLTQNPSTPEGKSPAETLLCRTPQSTFDLLKPPKEELALSNQKIGSYYNRKHGAKWRHFAIGQSVFVGDCHGNRVSWHQGKITRRIGNVIYDVDVGSETWVRHVNQLKESFFTTHPEIECAASEHFDRTSGYEQREGNRPPGCGAATRCACVSTITKDDTQKDASDKDSS</sequence>
<dbReference type="InterPro" id="IPR050951">
    <property type="entry name" value="Retrovirus_Pol_polyprotein"/>
</dbReference>
<dbReference type="AlphaFoldDB" id="A0A4S2LT77"/>
<proteinExistence type="predicted"/>
<keyword evidence="2" id="KW-1185">Reference proteome</keyword>
<protein>
    <submittedName>
        <fullName evidence="1">Uncharacterized protein</fullName>
    </submittedName>
</protein>
<dbReference type="Proteomes" id="UP000308267">
    <property type="component" value="Unassembled WGS sequence"/>
</dbReference>
<evidence type="ECO:0000313" key="2">
    <source>
        <dbReference type="Proteomes" id="UP000308267"/>
    </source>
</evidence>
<dbReference type="OrthoDB" id="7758825at2759"/>
<dbReference type="PANTHER" id="PTHR37984">
    <property type="entry name" value="PROTEIN CBG26694"/>
    <property type="match status" value="1"/>
</dbReference>
<evidence type="ECO:0000313" key="1">
    <source>
        <dbReference type="EMBL" id="TGZ67010.1"/>
    </source>
</evidence>
<dbReference type="PANTHER" id="PTHR37984:SF5">
    <property type="entry name" value="PROTEIN NYNRIN-LIKE"/>
    <property type="match status" value="1"/>
</dbReference>
<reference evidence="1 2" key="1">
    <citation type="journal article" date="2019" name="BMC Genomics">
        <title>New insights from Opisthorchis felineus genome: update on genomics of the epidemiologically important liver flukes.</title>
        <authorList>
            <person name="Ershov N.I."/>
            <person name="Mordvinov V.A."/>
            <person name="Prokhortchouk E.B."/>
            <person name="Pakharukova M.Y."/>
            <person name="Gunbin K.V."/>
            <person name="Ustyantsev K."/>
            <person name="Genaev M.A."/>
            <person name="Blinov A.G."/>
            <person name="Mazur A."/>
            <person name="Boulygina E."/>
            <person name="Tsygankova S."/>
            <person name="Khrameeva E."/>
            <person name="Chekanov N."/>
            <person name="Fan G."/>
            <person name="Xiao A."/>
            <person name="Zhang H."/>
            <person name="Xu X."/>
            <person name="Yang H."/>
            <person name="Solovyev V."/>
            <person name="Lee S.M."/>
            <person name="Liu X."/>
            <person name="Afonnikov D.A."/>
            <person name="Skryabin K.G."/>
        </authorList>
    </citation>
    <scope>NUCLEOTIDE SEQUENCE [LARGE SCALE GENOMIC DNA]</scope>
    <source>
        <strain evidence="1">AK-0245</strain>
        <tissue evidence="1">Whole organism</tissue>
    </source>
</reference>